<dbReference type="Gene3D" id="1.25.10.10">
    <property type="entry name" value="Leucine-rich Repeat Variant"/>
    <property type="match status" value="2"/>
</dbReference>
<feature type="domain" description="Protein kinase" evidence="13">
    <location>
        <begin position="26"/>
        <end position="311"/>
    </location>
</feature>
<dbReference type="FunFam" id="1.10.510.10:FF:000497">
    <property type="entry name" value="Phosphoinositide 3-kinase regulatory subunit"/>
    <property type="match status" value="1"/>
</dbReference>
<dbReference type="SUPFAM" id="SSF56112">
    <property type="entry name" value="Protein kinase-like (PK-like)"/>
    <property type="match status" value="1"/>
</dbReference>
<proteinExistence type="predicted"/>
<comment type="subcellular location">
    <subcellularLocation>
        <location evidence="1">Cytoplasmic vesicle</location>
        <location evidence="1">Autophagosome</location>
    </subcellularLocation>
</comment>
<dbReference type="InterPro" id="IPR036322">
    <property type="entry name" value="WD40_repeat_dom_sf"/>
</dbReference>
<dbReference type="InterPro" id="IPR016024">
    <property type="entry name" value="ARM-type_fold"/>
</dbReference>
<evidence type="ECO:0000256" key="3">
    <source>
        <dbReference type="ARBA" id="ARBA00022527"/>
    </source>
</evidence>
<keyword evidence="3" id="KW-0723">Serine/threonine-protein kinase</keyword>
<feature type="region of interest" description="Disordered" evidence="12">
    <location>
        <begin position="796"/>
        <end position="888"/>
    </location>
</feature>
<evidence type="ECO:0000256" key="5">
    <source>
        <dbReference type="ARBA" id="ARBA00022679"/>
    </source>
</evidence>
<feature type="repeat" description="WD" evidence="11">
    <location>
        <begin position="1224"/>
        <end position="1247"/>
    </location>
</feature>
<sequence length="1334" mass="149663">MGNQLVGIAPSQIYPVEHYLTDLTELKFDTSLGSTRFFKVARAESQEGLIVVKVFAIHDPSLPLQPYKECLDDIRVRLSSAVNCLPFQKIVVTEKAGLIMREYVKYSLYDRISTRPFLTNIEKRWITFQILYALHQCHKVGVCHGDIKLENITVTSWNWVLLVDFASFKPTFLPEDNPADYSYFFDTSRRRTCYIAPERFIKTLSSESSSLFNEAPCNLGELKPVMDIFSAGCALLELWNEGHAPFDLSQLLAYRSNEYSPQKHLDKIEDPSLKALLASMIQRNPTQRLSAELYLSQERGNLFPEYFYTFLQPYMQIFSASPILSPDEKIIRLKKDIRSIFKFLHLNENVENKDDEKKDEEKCDVIVRDDDGLVIITALVTSCIRGLHDCTSKLLSLEILLELAAHANEETILDRILPFILYFAQDSNARVKVSAINVITRCLNLVKHIPRSDANIFPEYILPGLAPLAVDSNTSVRAAYAQNIATLAEIALRYLEQTQTDWCDKGNSGKSKDVPHINYEIELQTLHDMVQQSVSALLTDSQTLVKQTLLENGITKLCIFFGKQKANDVLLSHMITFLNDKEDKELRGSFFDCIVGVSAYIGWHCSIILTPLLLQGLTDCSEFVTTKSIHAMSALTELGLITKPSLCELVSECSCFLVHPSLWVRQAVAGFVATAAKVLSILDVQCKVMPLLSTYMKYPLIQIDRPELLLESLVSPISRTVYDNVIKYSDIQLLLDTLKERQHARLIASSGRIPNYTEMRQSLKSLFRRLEADGMTDSVEDYLLTMSNHLKKIHKHKTSADAKHNKQSEGKIEITTPIRTHVHHLNDPRNKADLLQNRRARRVPPTSPIEPNANSDWNVVGPEVLPRTSEASSDSRPTTPPSETQSAFIGVEHGVNMSLHERSYIQYRTANCSVELRKLLSRQQDHYLEALRTKEWAEQAAWQPRLPPPGWRLRGSLVAHLHEHRGPITKLAPFPESPYFASSSRDGFIRIWDCSKMEGKNIANRSKQSYKVAGGVGISGMAVCENGQSLAAAAQDGSILVLRVEPTSSRMTLVQARQLNPDEDGCAVDVQYLDAGPQSVLVYATLYGSLVGWDLRAPGTSWRLENGLKQGVITSFCLDSQQNWLTIGTSSGYQIAWDLRFQLPIATVEHPSAARIRKVISHPTEHSWIISSVQGNNEISMWNLETGFRQVTLWGSNSPPFSKAHGNNQNICAMQGGCIDRSGFLLAGGTDQRVRFWDLESPTESYLAIPAPNDPLIGSTLTYERRLIDGTSVIYAVAQPNQIKTPGKGDEIPRGGPEPPPPGHRDCISDISLCKASQCFLLTASRDGVIKVWK</sequence>
<dbReference type="PANTHER" id="PTHR17583:SF0">
    <property type="entry name" value="PHOSPHOINOSITIDE 3-KINASE REGULATORY SUBUNIT 4"/>
    <property type="match status" value="1"/>
</dbReference>
<dbReference type="InterPro" id="IPR021133">
    <property type="entry name" value="HEAT_type_2"/>
</dbReference>
<name>A0AAN7Q0Z2_9COLE</name>
<dbReference type="GO" id="GO:0005776">
    <property type="term" value="C:autophagosome"/>
    <property type="evidence" value="ECO:0007669"/>
    <property type="project" value="UniProtKB-SubCell"/>
</dbReference>
<evidence type="ECO:0000256" key="10">
    <source>
        <dbReference type="PROSITE-ProRule" id="PRU00103"/>
    </source>
</evidence>
<keyword evidence="7" id="KW-0547">Nucleotide-binding</keyword>
<dbReference type="InterPro" id="IPR055231">
    <property type="entry name" value="2AA_helical"/>
</dbReference>
<evidence type="ECO:0000256" key="12">
    <source>
        <dbReference type="SAM" id="MobiDB-lite"/>
    </source>
</evidence>
<dbReference type="GO" id="GO:0005770">
    <property type="term" value="C:late endosome"/>
    <property type="evidence" value="ECO:0007669"/>
    <property type="project" value="TreeGrafter"/>
</dbReference>
<dbReference type="SUPFAM" id="SSF50978">
    <property type="entry name" value="WD40 repeat-like"/>
    <property type="match status" value="1"/>
</dbReference>
<dbReference type="SMART" id="SM00220">
    <property type="entry name" value="S_TKc"/>
    <property type="match status" value="1"/>
</dbReference>
<dbReference type="CDD" id="cd13980">
    <property type="entry name" value="STKc_Vps15"/>
    <property type="match status" value="1"/>
</dbReference>
<dbReference type="PROSITE" id="PS50082">
    <property type="entry name" value="WD_REPEATS_2"/>
    <property type="match status" value="3"/>
</dbReference>
<feature type="repeat" description="WD" evidence="11">
    <location>
        <begin position="961"/>
        <end position="993"/>
    </location>
</feature>
<dbReference type="PROSITE" id="PS50294">
    <property type="entry name" value="WD_REPEATS_REGION"/>
    <property type="match status" value="2"/>
</dbReference>
<dbReference type="InterPro" id="IPR045162">
    <property type="entry name" value="Vps15-like"/>
</dbReference>
<evidence type="ECO:0000256" key="1">
    <source>
        <dbReference type="ARBA" id="ARBA00004419"/>
    </source>
</evidence>
<dbReference type="GO" id="GO:0045324">
    <property type="term" value="P:late endosome to vacuole transport"/>
    <property type="evidence" value="ECO:0007669"/>
    <property type="project" value="InterPro"/>
</dbReference>
<dbReference type="SMART" id="SM00320">
    <property type="entry name" value="WD40"/>
    <property type="match status" value="4"/>
</dbReference>
<keyword evidence="15" id="KW-1185">Reference proteome</keyword>
<evidence type="ECO:0000256" key="7">
    <source>
        <dbReference type="ARBA" id="ARBA00022741"/>
    </source>
</evidence>
<comment type="caution">
    <text evidence="14">The sequence shown here is derived from an EMBL/GenBank/DDBJ whole genome shotgun (WGS) entry which is preliminary data.</text>
</comment>
<evidence type="ECO:0000313" key="14">
    <source>
        <dbReference type="EMBL" id="KAK4875270.1"/>
    </source>
</evidence>
<feature type="repeat" description="WD" evidence="11">
    <location>
        <begin position="1301"/>
        <end position="1334"/>
    </location>
</feature>
<dbReference type="Gene3D" id="2.130.10.10">
    <property type="entry name" value="YVTN repeat-like/Quinoprotein amine dehydrogenase"/>
    <property type="match status" value="2"/>
</dbReference>
<evidence type="ECO:0000256" key="9">
    <source>
        <dbReference type="ARBA" id="ARBA00022840"/>
    </source>
</evidence>
<dbReference type="GO" id="GO:0034271">
    <property type="term" value="C:phosphatidylinositol 3-kinase complex, class III, type I"/>
    <property type="evidence" value="ECO:0007669"/>
    <property type="project" value="TreeGrafter"/>
</dbReference>
<keyword evidence="5" id="KW-0808">Transferase</keyword>
<evidence type="ECO:0000256" key="4">
    <source>
        <dbReference type="ARBA" id="ARBA00022574"/>
    </source>
</evidence>
<dbReference type="InterPro" id="IPR008271">
    <property type="entry name" value="Ser/Thr_kinase_AS"/>
</dbReference>
<dbReference type="PROSITE" id="PS50011">
    <property type="entry name" value="PROTEIN_KINASE_DOM"/>
    <property type="match status" value="1"/>
</dbReference>
<dbReference type="InterPro" id="IPR000719">
    <property type="entry name" value="Prot_kinase_dom"/>
</dbReference>
<dbReference type="InterPro" id="IPR011009">
    <property type="entry name" value="Kinase-like_dom_sf"/>
</dbReference>
<dbReference type="Pfam" id="PF00400">
    <property type="entry name" value="WD40"/>
    <property type="match status" value="2"/>
</dbReference>
<dbReference type="FunFam" id="1.25.10.10:FF:000342">
    <property type="entry name" value="Serine/threonine-protein kinase VPS15"/>
    <property type="match status" value="1"/>
</dbReference>
<dbReference type="Proteomes" id="UP001353858">
    <property type="component" value="Unassembled WGS sequence"/>
</dbReference>
<evidence type="ECO:0000256" key="2">
    <source>
        <dbReference type="ARBA" id="ARBA00012513"/>
    </source>
</evidence>
<dbReference type="GO" id="GO:0004674">
    <property type="term" value="F:protein serine/threonine kinase activity"/>
    <property type="evidence" value="ECO:0007669"/>
    <property type="project" value="UniProtKB-KW"/>
</dbReference>
<keyword evidence="6" id="KW-0677">Repeat</keyword>
<dbReference type="Pfam" id="PF00069">
    <property type="entry name" value="Pkinase"/>
    <property type="match status" value="1"/>
</dbReference>
<dbReference type="GO" id="GO:0006623">
    <property type="term" value="P:protein targeting to vacuole"/>
    <property type="evidence" value="ECO:0007669"/>
    <property type="project" value="TreeGrafter"/>
</dbReference>
<dbReference type="GO" id="GO:0071561">
    <property type="term" value="C:nucleus-vacuole junction"/>
    <property type="evidence" value="ECO:0007669"/>
    <property type="project" value="TreeGrafter"/>
</dbReference>
<dbReference type="Pfam" id="PF22956">
    <property type="entry name" value="VPS15-like_hel"/>
    <property type="match status" value="1"/>
</dbReference>
<protein>
    <recommendedName>
        <fullName evidence="2">non-specific serine/threonine protein kinase</fullName>
        <ecNumber evidence="2">2.7.11.1</ecNumber>
    </recommendedName>
</protein>
<feature type="repeat" description="HEAT" evidence="10">
    <location>
        <begin position="461"/>
        <end position="499"/>
    </location>
</feature>
<evidence type="ECO:0000256" key="6">
    <source>
        <dbReference type="ARBA" id="ARBA00022737"/>
    </source>
</evidence>
<accession>A0AAN7Q0Z2</accession>
<dbReference type="GO" id="GO:0005524">
    <property type="term" value="F:ATP binding"/>
    <property type="evidence" value="ECO:0007669"/>
    <property type="project" value="UniProtKB-KW"/>
</dbReference>
<dbReference type="PROSITE" id="PS00108">
    <property type="entry name" value="PROTEIN_KINASE_ST"/>
    <property type="match status" value="1"/>
</dbReference>
<evidence type="ECO:0000256" key="8">
    <source>
        <dbReference type="ARBA" id="ARBA00022777"/>
    </source>
</evidence>
<dbReference type="PROSITE" id="PS50077">
    <property type="entry name" value="HEAT_REPEAT"/>
    <property type="match status" value="1"/>
</dbReference>
<keyword evidence="8" id="KW-0418">Kinase</keyword>
<dbReference type="PANTHER" id="PTHR17583">
    <property type="entry name" value="PHOSPHOINOSITIDE 3-KINASE REGULATORY SUBUNIT 4"/>
    <property type="match status" value="1"/>
</dbReference>
<evidence type="ECO:0000256" key="11">
    <source>
        <dbReference type="PROSITE-ProRule" id="PRU00221"/>
    </source>
</evidence>
<dbReference type="InterPro" id="IPR001680">
    <property type="entry name" value="WD40_rpt"/>
</dbReference>
<feature type="region of interest" description="Disordered" evidence="12">
    <location>
        <begin position="1284"/>
        <end position="1304"/>
    </location>
</feature>
<keyword evidence="9" id="KW-0067">ATP-binding</keyword>
<feature type="compositionally biased region" description="Basic and acidic residues" evidence="12">
    <location>
        <begin position="798"/>
        <end position="812"/>
    </location>
</feature>
<dbReference type="GO" id="GO:0016236">
    <property type="term" value="P:macroautophagy"/>
    <property type="evidence" value="ECO:0007669"/>
    <property type="project" value="InterPro"/>
</dbReference>
<dbReference type="Gene3D" id="1.10.510.10">
    <property type="entry name" value="Transferase(Phosphotransferase) domain 1"/>
    <property type="match status" value="1"/>
</dbReference>
<feature type="compositionally biased region" description="Polar residues" evidence="12">
    <location>
        <begin position="869"/>
        <end position="887"/>
    </location>
</feature>
<dbReference type="InterPro" id="IPR011989">
    <property type="entry name" value="ARM-like"/>
</dbReference>
<reference evidence="15" key="1">
    <citation type="submission" date="2023-01" db="EMBL/GenBank/DDBJ databases">
        <title>Key to firefly adult light organ development and bioluminescence: homeobox transcription factors regulate luciferase expression and transportation to peroxisome.</title>
        <authorList>
            <person name="Fu X."/>
        </authorList>
    </citation>
    <scope>NUCLEOTIDE SEQUENCE [LARGE SCALE GENOMIC DNA]</scope>
</reference>
<dbReference type="EC" id="2.7.11.1" evidence="2"/>
<evidence type="ECO:0000259" key="13">
    <source>
        <dbReference type="PROSITE" id="PS50011"/>
    </source>
</evidence>
<organism evidence="14 15">
    <name type="scientific">Aquatica leii</name>
    <dbReference type="NCBI Taxonomy" id="1421715"/>
    <lineage>
        <taxon>Eukaryota</taxon>
        <taxon>Metazoa</taxon>
        <taxon>Ecdysozoa</taxon>
        <taxon>Arthropoda</taxon>
        <taxon>Hexapoda</taxon>
        <taxon>Insecta</taxon>
        <taxon>Pterygota</taxon>
        <taxon>Neoptera</taxon>
        <taxon>Endopterygota</taxon>
        <taxon>Coleoptera</taxon>
        <taxon>Polyphaga</taxon>
        <taxon>Elateriformia</taxon>
        <taxon>Elateroidea</taxon>
        <taxon>Lampyridae</taxon>
        <taxon>Luciolinae</taxon>
        <taxon>Aquatica</taxon>
    </lineage>
</organism>
<keyword evidence="4 11" id="KW-0853">WD repeat</keyword>
<dbReference type="GO" id="GO:0034272">
    <property type="term" value="C:phosphatidylinositol 3-kinase complex, class III, type II"/>
    <property type="evidence" value="ECO:0007669"/>
    <property type="project" value="TreeGrafter"/>
</dbReference>
<gene>
    <name evidence="14" type="ORF">RN001_011692</name>
</gene>
<dbReference type="EMBL" id="JARPUR010000005">
    <property type="protein sequence ID" value="KAK4875270.1"/>
    <property type="molecule type" value="Genomic_DNA"/>
</dbReference>
<dbReference type="InterPro" id="IPR015943">
    <property type="entry name" value="WD40/YVTN_repeat-like_dom_sf"/>
</dbReference>
<evidence type="ECO:0000313" key="15">
    <source>
        <dbReference type="Proteomes" id="UP001353858"/>
    </source>
</evidence>
<dbReference type="SUPFAM" id="SSF48371">
    <property type="entry name" value="ARM repeat"/>
    <property type="match status" value="1"/>
</dbReference>